<dbReference type="Pfam" id="PF19029">
    <property type="entry name" value="DUF883_C"/>
    <property type="match status" value="1"/>
</dbReference>
<keyword evidence="7" id="KW-0472">Membrane</keyword>
<evidence type="ECO:0000256" key="1">
    <source>
        <dbReference type="ARBA" id="ARBA00004377"/>
    </source>
</evidence>
<keyword evidence="5" id="KW-0812">Transmembrane</keyword>
<accession>A0A2S0I7P8</accession>
<dbReference type="GO" id="GO:0043022">
    <property type="term" value="F:ribosome binding"/>
    <property type="evidence" value="ECO:0007669"/>
    <property type="project" value="InterPro"/>
</dbReference>
<dbReference type="OrthoDB" id="8640387at2"/>
<evidence type="ECO:0000256" key="7">
    <source>
        <dbReference type="ARBA" id="ARBA00023136"/>
    </source>
</evidence>
<gene>
    <name evidence="10" type="ORF">CLM73_13640</name>
</gene>
<name>A0A2S0I7P8_9BURK</name>
<reference evidence="10 11" key="1">
    <citation type="submission" date="2017-09" db="EMBL/GenBank/DDBJ databases">
        <title>Genomic, metabolic, and phenotypic characteristics of bacterial isolates from the natural microbiome of the model nematode Caenorhabditis elegans.</title>
        <authorList>
            <person name="Zimmermann J."/>
            <person name="Obeng N."/>
            <person name="Yang W."/>
            <person name="Obeng O."/>
            <person name="Kissoyan K."/>
            <person name="Pees B."/>
            <person name="Dirksen P."/>
            <person name="Hoppner M."/>
            <person name="Franke A."/>
            <person name="Rosenstiel P."/>
            <person name="Leippe M."/>
            <person name="Dierking K."/>
            <person name="Kaleta C."/>
            <person name="Schulenburg H."/>
        </authorList>
    </citation>
    <scope>NUCLEOTIDE SEQUENCE [LARGE SCALE GENOMIC DNA]</scope>
    <source>
        <strain evidence="10 11">MYb73</strain>
    </source>
</reference>
<evidence type="ECO:0000256" key="5">
    <source>
        <dbReference type="ARBA" id="ARBA00022692"/>
    </source>
</evidence>
<dbReference type="EMBL" id="CP023270">
    <property type="protein sequence ID" value="AVJ28076.1"/>
    <property type="molecule type" value="Genomic_DNA"/>
</dbReference>
<keyword evidence="11" id="KW-1185">Reference proteome</keyword>
<dbReference type="PANTHER" id="PTHR35893:SF3">
    <property type="entry name" value="INNER MEMBRANE PROTEIN"/>
    <property type="match status" value="1"/>
</dbReference>
<evidence type="ECO:0000256" key="6">
    <source>
        <dbReference type="ARBA" id="ARBA00022989"/>
    </source>
</evidence>
<dbReference type="InterPro" id="IPR043604">
    <property type="entry name" value="DUF883_N"/>
</dbReference>
<dbReference type="AlphaFoldDB" id="A0A2S0I7P8"/>
<comment type="similarity">
    <text evidence="2">Belongs to the ElaB/YgaM/YqjD family.</text>
</comment>
<evidence type="ECO:0000313" key="11">
    <source>
        <dbReference type="Proteomes" id="UP000239477"/>
    </source>
</evidence>
<keyword evidence="4" id="KW-0997">Cell inner membrane</keyword>
<dbReference type="RefSeq" id="WP_105238887.1">
    <property type="nucleotide sequence ID" value="NZ_CP023270.1"/>
</dbReference>
<comment type="subcellular location">
    <subcellularLocation>
        <location evidence="1">Cell inner membrane</location>
        <topology evidence="1">Single-pass membrane protein</topology>
    </subcellularLocation>
</comment>
<dbReference type="GO" id="GO:0005886">
    <property type="term" value="C:plasma membrane"/>
    <property type="evidence" value="ECO:0007669"/>
    <property type="project" value="UniProtKB-SubCell"/>
</dbReference>
<dbReference type="PANTHER" id="PTHR35893">
    <property type="entry name" value="INNER MEMBRANE PROTEIN-RELATED"/>
    <property type="match status" value="1"/>
</dbReference>
<keyword evidence="3" id="KW-1003">Cell membrane</keyword>
<evidence type="ECO:0000256" key="2">
    <source>
        <dbReference type="ARBA" id="ARBA00010423"/>
    </source>
</evidence>
<protein>
    <recommendedName>
        <fullName evidence="12">DUF883 domain-containing protein</fullName>
    </recommendedName>
</protein>
<evidence type="ECO:0000259" key="9">
    <source>
        <dbReference type="Pfam" id="PF19029"/>
    </source>
</evidence>
<dbReference type="Pfam" id="PF05957">
    <property type="entry name" value="DUF883"/>
    <property type="match status" value="1"/>
</dbReference>
<keyword evidence="6" id="KW-1133">Transmembrane helix</keyword>
<proteinExistence type="inferred from homology"/>
<evidence type="ECO:0000256" key="3">
    <source>
        <dbReference type="ARBA" id="ARBA00022475"/>
    </source>
</evidence>
<evidence type="ECO:0000313" key="10">
    <source>
        <dbReference type="EMBL" id="AVJ28076.1"/>
    </source>
</evidence>
<sequence>MNKRDRLRDMFHTSDTSSHAMRDLISGTEDLLRSTASYSGSEIESARDKLKLRLDAARDQARGWERAAWDRAREVSHATDDYVHENAWKSIAGAVLLGVLAGICMMSDHGKRR</sequence>
<evidence type="ECO:0000259" key="8">
    <source>
        <dbReference type="Pfam" id="PF05957"/>
    </source>
</evidence>
<dbReference type="Proteomes" id="UP000239477">
    <property type="component" value="Chromosome"/>
</dbReference>
<feature type="domain" description="DUF883" evidence="9">
    <location>
        <begin position="79"/>
        <end position="103"/>
    </location>
</feature>
<dbReference type="InterPro" id="IPR043605">
    <property type="entry name" value="DUF883_C"/>
</dbReference>
<dbReference type="InterPro" id="IPR010279">
    <property type="entry name" value="YqjD/ElaB"/>
</dbReference>
<evidence type="ECO:0000256" key="4">
    <source>
        <dbReference type="ARBA" id="ARBA00022519"/>
    </source>
</evidence>
<evidence type="ECO:0008006" key="12">
    <source>
        <dbReference type="Google" id="ProtNLM"/>
    </source>
</evidence>
<feature type="domain" description="DUF883" evidence="8">
    <location>
        <begin position="21"/>
        <end position="63"/>
    </location>
</feature>
<organism evidence="10 11">
    <name type="scientific">Achromobacter spanius</name>
    <dbReference type="NCBI Taxonomy" id="217203"/>
    <lineage>
        <taxon>Bacteria</taxon>
        <taxon>Pseudomonadati</taxon>
        <taxon>Pseudomonadota</taxon>
        <taxon>Betaproteobacteria</taxon>
        <taxon>Burkholderiales</taxon>
        <taxon>Alcaligenaceae</taxon>
        <taxon>Achromobacter</taxon>
    </lineage>
</organism>